<dbReference type="InterPro" id="IPR050315">
    <property type="entry name" value="FAD-oxidoreductase_2"/>
</dbReference>
<dbReference type="PANTHER" id="PTHR43400:SF7">
    <property type="entry name" value="FAD-DEPENDENT OXIDOREDUCTASE 2 FAD BINDING DOMAIN-CONTAINING PROTEIN"/>
    <property type="match status" value="1"/>
</dbReference>
<evidence type="ECO:0000259" key="5">
    <source>
        <dbReference type="Pfam" id="PF00890"/>
    </source>
</evidence>
<dbReference type="InterPro" id="IPR036188">
    <property type="entry name" value="FAD/NAD-bd_sf"/>
</dbReference>
<dbReference type="Proteomes" id="UP000715095">
    <property type="component" value="Unassembled WGS sequence"/>
</dbReference>
<keyword evidence="4" id="KW-0560">Oxidoreductase</keyword>
<comment type="caution">
    <text evidence="6">The sequence shown here is derived from an EMBL/GenBank/DDBJ whole genome shotgun (WGS) entry which is preliminary data.</text>
</comment>
<proteinExistence type="predicted"/>
<sequence length="539" mass="57289">MTPLEVQCLSQDFGRLSRRTVLEKAARPLAAGLLLSGPLGLIAGCHRADDTETEKTAADDAFPPSGVIDDEMLAERIAEQAVKNDRLRTADLVIAGGGGAGLAAAARAGELGMTVILLEKMPELGGNTRIASGYYAAVDPLRQGAAGITDSPEEFLALLAENASPGLDPVRWARLRRLANDALPVMRWLEGLGVRFSNDVLEISGSLFPRTYKPLQPNGEGYIRQLAAAALRTGAVIRTHTAAESLVTSPKGRVLGVRARTRDGRTIEIHANRGVLVASGGFAASRDMIARFAPRYADLTHDNAPGITGEMLLAAARAGAQLVDMDEVQCQPGCPPGGTRRVRFHNDVNRFIFLDRCGRRFAAEDGRRDMLRDKILALPDAMAYALVDDDGFRSYNRLIQREAVLGVESGDAWVAETLSELAGAVGFEPDILEETVQRYNRGIADGRDAFGKHVAQARPIVRSPYWLAPAAMSVHATSGGIFTDENACALDKDGRPIPGLWAAGEAAGGLHGPNQLGGCGLADAFVFGRAAADSILRAG</sequence>
<keyword evidence="2" id="KW-0285">Flavoprotein</keyword>
<evidence type="ECO:0000256" key="1">
    <source>
        <dbReference type="ARBA" id="ARBA00001974"/>
    </source>
</evidence>
<evidence type="ECO:0000256" key="4">
    <source>
        <dbReference type="ARBA" id="ARBA00023002"/>
    </source>
</evidence>
<dbReference type="Gene3D" id="3.50.50.60">
    <property type="entry name" value="FAD/NAD(P)-binding domain"/>
    <property type="match status" value="1"/>
</dbReference>
<evidence type="ECO:0000313" key="6">
    <source>
        <dbReference type="EMBL" id="MBM6703674.1"/>
    </source>
</evidence>
<evidence type="ECO:0000313" key="7">
    <source>
        <dbReference type="Proteomes" id="UP000715095"/>
    </source>
</evidence>
<dbReference type="Pfam" id="PF00890">
    <property type="entry name" value="FAD_binding_2"/>
    <property type="match status" value="1"/>
</dbReference>
<comment type="cofactor">
    <cofactor evidence="1">
        <name>FAD</name>
        <dbReference type="ChEBI" id="CHEBI:57692"/>
    </cofactor>
</comment>
<reference evidence="6 7" key="1">
    <citation type="journal article" date="2021" name="Sci. Rep.">
        <title>The distribution of antibiotic resistance genes in chicken gut microbiota commensals.</title>
        <authorList>
            <person name="Juricova H."/>
            <person name="Matiasovicova J."/>
            <person name="Kubasova T."/>
            <person name="Cejkova D."/>
            <person name="Rychlik I."/>
        </authorList>
    </citation>
    <scope>NUCLEOTIDE SEQUENCE [LARGE SCALE GENOMIC DNA]</scope>
    <source>
        <strain evidence="6 7">An829</strain>
    </source>
</reference>
<dbReference type="SUPFAM" id="SSF56425">
    <property type="entry name" value="Succinate dehydrogenase/fumarate reductase flavoprotein, catalytic domain"/>
    <property type="match status" value="1"/>
</dbReference>
<organism evidence="6 7">
    <name type="scientific">Sutterella massiliensis</name>
    <dbReference type="NCBI Taxonomy" id="1816689"/>
    <lineage>
        <taxon>Bacteria</taxon>
        <taxon>Pseudomonadati</taxon>
        <taxon>Pseudomonadota</taxon>
        <taxon>Betaproteobacteria</taxon>
        <taxon>Burkholderiales</taxon>
        <taxon>Sutterellaceae</taxon>
        <taxon>Sutterella</taxon>
    </lineage>
</organism>
<gene>
    <name evidence="6" type="ORF">H6A60_04115</name>
</gene>
<accession>A0ABS2DQV8</accession>
<dbReference type="EMBL" id="JACJJC010000004">
    <property type="protein sequence ID" value="MBM6703674.1"/>
    <property type="molecule type" value="Genomic_DNA"/>
</dbReference>
<name>A0ABS2DQV8_9BURK</name>
<dbReference type="Gene3D" id="3.90.700.10">
    <property type="entry name" value="Succinate dehydrogenase/fumarate reductase flavoprotein, catalytic domain"/>
    <property type="match status" value="1"/>
</dbReference>
<dbReference type="RefSeq" id="WP_205102143.1">
    <property type="nucleotide sequence ID" value="NZ_JACJJC010000004.1"/>
</dbReference>
<protein>
    <submittedName>
        <fullName evidence="6">FAD-dependent oxidoreductase</fullName>
    </submittedName>
</protein>
<keyword evidence="7" id="KW-1185">Reference proteome</keyword>
<dbReference type="PANTHER" id="PTHR43400">
    <property type="entry name" value="FUMARATE REDUCTASE"/>
    <property type="match status" value="1"/>
</dbReference>
<keyword evidence="3" id="KW-0274">FAD</keyword>
<dbReference type="SUPFAM" id="SSF51905">
    <property type="entry name" value="FAD/NAD(P)-binding domain"/>
    <property type="match status" value="1"/>
</dbReference>
<feature type="domain" description="FAD-dependent oxidoreductase 2 FAD-binding" evidence="5">
    <location>
        <begin position="91"/>
        <end position="521"/>
    </location>
</feature>
<evidence type="ECO:0000256" key="2">
    <source>
        <dbReference type="ARBA" id="ARBA00022630"/>
    </source>
</evidence>
<dbReference type="InterPro" id="IPR003953">
    <property type="entry name" value="FAD-dep_OxRdtase_2_FAD-bd"/>
</dbReference>
<evidence type="ECO:0000256" key="3">
    <source>
        <dbReference type="ARBA" id="ARBA00022827"/>
    </source>
</evidence>
<dbReference type="InterPro" id="IPR027477">
    <property type="entry name" value="Succ_DH/fumarate_Rdtase_cat_sf"/>
</dbReference>